<dbReference type="EMBL" id="BDGI01000020">
    <property type="protein sequence ID" value="GAV27104.1"/>
    <property type="molecule type" value="Genomic_DNA"/>
</dbReference>
<organism evidence="1 2">
    <name type="scientific">Pichia membranifaciens</name>
    <dbReference type="NCBI Taxonomy" id="4926"/>
    <lineage>
        <taxon>Eukaryota</taxon>
        <taxon>Fungi</taxon>
        <taxon>Dikarya</taxon>
        <taxon>Ascomycota</taxon>
        <taxon>Saccharomycotina</taxon>
        <taxon>Pichiomycetes</taxon>
        <taxon>Pichiales</taxon>
        <taxon>Pichiaceae</taxon>
        <taxon>Pichia</taxon>
    </lineage>
</organism>
<accession>A0A1Q2YC42</accession>
<protein>
    <submittedName>
        <fullName evidence="1">Uncharacterized protein</fullName>
    </submittedName>
</protein>
<dbReference type="AlphaFoldDB" id="A0A1Q2YC42"/>
<proteinExistence type="predicted"/>
<reference evidence="1 2" key="1">
    <citation type="submission" date="2016-08" db="EMBL/GenBank/DDBJ databases">
        <title>Whole genome shotgun sequence of Pichia membranifaciens KS47-1.</title>
        <authorList>
            <person name="Konishi M."/>
            <person name="Ishida M."/>
            <person name="Arakawa T."/>
            <person name="Kato Y."/>
            <person name="Horiuchi J."/>
        </authorList>
    </citation>
    <scope>NUCLEOTIDE SEQUENCE [LARGE SCALE GENOMIC DNA]</scope>
    <source>
        <strain evidence="1 2">KS47-1</strain>
    </source>
</reference>
<dbReference type="OrthoDB" id="10499271at2759"/>
<evidence type="ECO:0000313" key="2">
    <source>
        <dbReference type="Proteomes" id="UP000186136"/>
    </source>
</evidence>
<gene>
    <name evidence="1" type="ORF">PMKS-000565</name>
</gene>
<name>A0A1Q2YC42_9ASCO</name>
<evidence type="ECO:0000313" key="1">
    <source>
        <dbReference type="EMBL" id="GAV27104.1"/>
    </source>
</evidence>
<sequence>MQRKETMSKIFKVTVVDKSSLSENEVELPQSPKITEAVSFSKVQSETGRSNVIITSDGRAPKKDNSANMVSYFEKSVISPQCTVINNDAESSVLENSQLANEHGMLLIDIKKIDNNKESSNVSVDCISSTWQPASVKVDKFVFHDLDKDTTTINNVLIEGSLDHIVGLESVVQPTEDIDQIERLIGIFKENNDVLCKKLLKDTNTG</sequence>
<comment type="caution">
    <text evidence="1">The sequence shown here is derived from an EMBL/GenBank/DDBJ whole genome shotgun (WGS) entry which is preliminary data.</text>
</comment>
<keyword evidence="2" id="KW-1185">Reference proteome</keyword>
<dbReference type="Proteomes" id="UP000186136">
    <property type="component" value="Unassembled WGS sequence"/>
</dbReference>